<dbReference type="EC" id="6.5.1.1" evidence="1"/>
<dbReference type="Proteomes" id="UP000184038">
    <property type="component" value="Unassembled WGS sequence"/>
</dbReference>
<dbReference type="InterPro" id="IPR012310">
    <property type="entry name" value="DNA_ligase_ATP-dep_cent"/>
</dbReference>
<evidence type="ECO:0000256" key="3">
    <source>
        <dbReference type="ARBA" id="ARBA00034003"/>
    </source>
</evidence>
<gene>
    <name evidence="5" type="ORF">SAMN02746066_01771</name>
</gene>
<keyword evidence="2" id="KW-0436">Ligase</keyword>
<dbReference type="Pfam" id="PF01068">
    <property type="entry name" value="DNA_ligase_A_M"/>
    <property type="match status" value="1"/>
</dbReference>
<dbReference type="Gene3D" id="3.30.470.30">
    <property type="entry name" value="DNA ligase/mRNA capping enzyme"/>
    <property type="match status" value="1"/>
</dbReference>
<reference evidence="5 6" key="1">
    <citation type="submission" date="2016-11" db="EMBL/GenBank/DDBJ databases">
        <authorList>
            <person name="Jaros S."/>
            <person name="Januszkiewicz K."/>
            <person name="Wedrychowicz H."/>
        </authorList>
    </citation>
    <scope>NUCLEOTIDE SEQUENCE [LARGE SCALE GENOMIC DNA]</scope>
    <source>
        <strain evidence="5 6">DSM 15930</strain>
    </source>
</reference>
<comment type="catalytic activity">
    <reaction evidence="3">
        <text>ATP + (deoxyribonucleotide)n-3'-hydroxyl + 5'-phospho-(deoxyribonucleotide)m = (deoxyribonucleotide)n+m + AMP + diphosphate.</text>
        <dbReference type="EC" id="6.5.1.1"/>
    </reaction>
</comment>
<dbReference type="AlphaFoldDB" id="A0A1M7IC74"/>
<evidence type="ECO:0000259" key="4">
    <source>
        <dbReference type="PROSITE" id="PS50160"/>
    </source>
</evidence>
<dbReference type="STRING" id="1120996.SAMN02746066_01771"/>
<dbReference type="SUPFAM" id="SSF56091">
    <property type="entry name" value="DNA ligase/mRNA capping enzyme, catalytic domain"/>
    <property type="match status" value="1"/>
</dbReference>
<feature type="domain" description="ATP-dependent DNA ligase family profile" evidence="4">
    <location>
        <begin position="106"/>
        <end position="228"/>
    </location>
</feature>
<evidence type="ECO:0000313" key="6">
    <source>
        <dbReference type="Proteomes" id="UP000184038"/>
    </source>
</evidence>
<dbReference type="InterPro" id="IPR012340">
    <property type="entry name" value="NA-bd_OB-fold"/>
</dbReference>
<dbReference type="RefSeq" id="WP_073286204.1">
    <property type="nucleotide sequence ID" value="NZ_FRCP01000009.1"/>
</dbReference>
<dbReference type="SUPFAM" id="SSF50249">
    <property type="entry name" value="Nucleic acid-binding proteins"/>
    <property type="match status" value="1"/>
</dbReference>
<dbReference type="PANTHER" id="PTHR45997">
    <property type="entry name" value="DNA LIGASE 4"/>
    <property type="match status" value="1"/>
</dbReference>
<dbReference type="GO" id="GO:0006297">
    <property type="term" value="P:nucleotide-excision repair, DNA gap filling"/>
    <property type="evidence" value="ECO:0007669"/>
    <property type="project" value="TreeGrafter"/>
</dbReference>
<dbReference type="CDD" id="cd07906">
    <property type="entry name" value="Adenylation_DNA_ligase_LigD_LigC"/>
    <property type="match status" value="1"/>
</dbReference>
<dbReference type="GO" id="GO:0003910">
    <property type="term" value="F:DNA ligase (ATP) activity"/>
    <property type="evidence" value="ECO:0007669"/>
    <property type="project" value="UniProtKB-EC"/>
</dbReference>
<evidence type="ECO:0000256" key="1">
    <source>
        <dbReference type="ARBA" id="ARBA00012727"/>
    </source>
</evidence>
<dbReference type="GO" id="GO:0006303">
    <property type="term" value="P:double-strand break repair via nonhomologous end joining"/>
    <property type="evidence" value="ECO:0007669"/>
    <property type="project" value="TreeGrafter"/>
</dbReference>
<dbReference type="PROSITE" id="PS50160">
    <property type="entry name" value="DNA_LIGASE_A3"/>
    <property type="match status" value="1"/>
</dbReference>
<dbReference type="CDD" id="cd07971">
    <property type="entry name" value="OBF_DNA_ligase_LigD"/>
    <property type="match status" value="1"/>
</dbReference>
<dbReference type="EMBL" id="FRCP01000009">
    <property type="protein sequence ID" value="SHM38047.1"/>
    <property type="molecule type" value="Genomic_DNA"/>
</dbReference>
<dbReference type="GO" id="GO:0003677">
    <property type="term" value="F:DNA binding"/>
    <property type="evidence" value="ECO:0007669"/>
    <property type="project" value="InterPro"/>
</dbReference>
<dbReference type="Gene3D" id="2.40.50.140">
    <property type="entry name" value="Nucleic acid-binding proteins"/>
    <property type="match status" value="1"/>
</dbReference>
<dbReference type="GO" id="GO:0005524">
    <property type="term" value="F:ATP binding"/>
    <property type="evidence" value="ECO:0007669"/>
    <property type="project" value="InterPro"/>
</dbReference>
<proteinExistence type="predicted"/>
<dbReference type="GO" id="GO:0006310">
    <property type="term" value="P:DNA recombination"/>
    <property type="evidence" value="ECO:0007669"/>
    <property type="project" value="InterPro"/>
</dbReference>
<accession>A0A1M7IC74</accession>
<evidence type="ECO:0000313" key="5">
    <source>
        <dbReference type="EMBL" id="SHM38047.1"/>
    </source>
</evidence>
<dbReference type="PANTHER" id="PTHR45997:SF1">
    <property type="entry name" value="DNA LIGASE 4"/>
    <property type="match status" value="1"/>
</dbReference>
<dbReference type="OrthoDB" id="9802472at2"/>
<name>A0A1M7IC74_9FIRM</name>
<dbReference type="Gene3D" id="3.30.1490.70">
    <property type="match status" value="1"/>
</dbReference>
<keyword evidence="6" id="KW-1185">Reference proteome</keyword>
<organism evidence="5 6">
    <name type="scientific">Anaerosporobacter mobilis DSM 15930</name>
    <dbReference type="NCBI Taxonomy" id="1120996"/>
    <lineage>
        <taxon>Bacteria</taxon>
        <taxon>Bacillati</taxon>
        <taxon>Bacillota</taxon>
        <taxon>Clostridia</taxon>
        <taxon>Lachnospirales</taxon>
        <taxon>Lachnospiraceae</taxon>
        <taxon>Anaerosporobacter</taxon>
    </lineage>
</organism>
<sequence length="312" mass="36016">MDIFDAKGIKPMLITEQLDPYDDPDSIFELKLDGIRCIAYCNNSTDLRNKRDMKLLPRFPELKGIHNNCKTKCILDGELIVIKDGVPDFYELQKRTLMSDPFKIQLVNSKYPASFVAYDILYYKDKEVTKLPLLERKSILSEVVDESERLSVSRYVEKDGVLLFDLAKKQQLEGIVGKKKESLYWFDKRTKDWIKCKLMSTDDCVVCGYIEKDNNMTSLVLGQYTNEGALVYRGHVTLGVSLRILNQQKYTVSGYCPFGDIPKGNEEAIWLEPNLVCVVESMPNDKDSFRQPVFKGFRNDKTPRECIRIEKL</sequence>
<dbReference type="Pfam" id="PF04679">
    <property type="entry name" value="DNA_ligase_A_C"/>
    <property type="match status" value="1"/>
</dbReference>
<protein>
    <recommendedName>
        <fullName evidence="1">DNA ligase (ATP)</fullName>
        <ecNumber evidence="1">6.5.1.1</ecNumber>
    </recommendedName>
</protein>
<dbReference type="InterPro" id="IPR012309">
    <property type="entry name" value="DNA_ligase_ATP-dep_C"/>
</dbReference>
<dbReference type="InterPro" id="IPR029710">
    <property type="entry name" value="LIG4"/>
</dbReference>
<evidence type="ECO:0000256" key="2">
    <source>
        <dbReference type="ARBA" id="ARBA00022598"/>
    </source>
</evidence>